<dbReference type="Proteomes" id="UP000789405">
    <property type="component" value="Unassembled WGS sequence"/>
</dbReference>
<reference evidence="1" key="1">
    <citation type="submission" date="2021-06" db="EMBL/GenBank/DDBJ databases">
        <authorList>
            <person name="Kallberg Y."/>
            <person name="Tangrot J."/>
            <person name="Rosling A."/>
        </authorList>
    </citation>
    <scope>NUCLEOTIDE SEQUENCE</scope>
    <source>
        <strain evidence="1">MA453B</strain>
    </source>
</reference>
<evidence type="ECO:0000313" key="2">
    <source>
        <dbReference type="Proteomes" id="UP000789405"/>
    </source>
</evidence>
<dbReference type="AlphaFoldDB" id="A0A9N9HHA2"/>
<evidence type="ECO:0000313" key="1">
    <source>
        <dbReference type="EMBL" id="CAG8680666.1"/>
    </source>
</evidence>
<feature type="non-terminal residue" evidence="1">
    <location>
        <position position="82"/>
    </location>
</feature>
<sequence length="82" mass="9263">MKSLQDLQAIHFTTQIFSSQNEVQEGVKDQVIVQDLGAGPCPATQAYREKITSQNDIVFVEKSYDPARPHKNLKNMSVWEGK</sequence>
<keyword evidence="2" id="KW-1185">Reference proteome</keyword>
<dbReference type="EMBL" id="CAJVPY010007448">
    <property type="protein sequence ID" value="CAG8680666.1"/>
    <property type="molecule type" value="Genomic_DNA"/>
</dbReference>
<proteinExistence type="predicted"/>
<protein>
    <submittedName>
        <fullName evidence="1">496_t:CDS:1</fullName>
    </submittedName>
</protein>
<gene>
    <name evidence="1" type="ORF">DERYTH_LOCUS11785</name>
</gene>
<name>A0A9N9HHA2_9GLOM</name>
<dbReference type="OrthoDB" id="2413556at2759"/>
<accession>A0A9N9HHA2</accession>
<organism evidence="1 2">
    <name type="scientific">Dentiscutata erythropus</name>
    <dbReference type="NCBI Taxonomy" id="1348616"/>
    <lineage>
        <taxon>Eukaryota</taxon>
        <taxon>Fungi</taxon>
        <taxon>Fungi incertae sedis</taxon>
        <taxon>Mucoromycota</taxon>
        <taxon>Glomeromycotina</taxon>
        <taxon>Glomeromycetes</taxon>
        <taxon>Diversisporales</taxon>
        <taxon>Gigasporaceae</taxon>
        <taxon>Dentiscutata</taxon>
    </lineage>
</organism>
<comment type="caution">
    <text evidence="1">The sequence shown here is derived from an EMBL/GenBank/DDBJ whole genome shotgun (WGS) entry which is preliminary data.</text>
</comment>